<protein>
    <recommendedName>
        <fullName evidence="5">Carboxyltransferase domain-containing protein</fullName>
    </recommendedName>
</protein>
<dbReference type="Gene3D" id="3.30.1360.40">
    <property type="match status" value="1"/>
</dbReference>
<organism evidence="6 7">
    <name type="scientific">Kineosphaera limosa NBRC 100340</name>
    <dbReference type="NCBI Taxonomy" id="1184609"/>
    <lineage>
        <taxon>Bacteria</taxon>
        <taxon>Bacillati</taxon>
        <taxon>Actinomycetota</taxon>
        <taxon>Actinomycetes</taxon>
        <taxon>Micrococcales</taxon>
        <taxon>Dermatophilaceae</taxon>
        <taxon>Kineosphaera</taxon>
    </lineage>
</organism>
<evidence type="ECO:0000256" key="2">
    <source>
        <dbReference type="ARBA" id="ARBA00022801"/>
    </source>
</evidence>
<reference evidence="6 7" key="1">
    <citation type="submission" date="2012-08" db="EMBL/GenBank/DDBJ databases">
        <title>Whole genome shotgun sequence of Kineosphaera limosa NBRC 100340.</title>
        <authorList>
            <person name="Yoshida I."/>
            <person name="Isaki S."/>
            <person name="Hosoyama A."/>
            <person name="Tsuchikane K."/>
            <person name="Katsumata H."/>
            <person name="Ando Y."/>
            <person name="Ohji S."/>
            <person name="Hamada M."/>
            <person name="Tamura T."/>
            <person name="Yamazoe A."/>
            <person name="Yamazaki S."/>
            <person name="Fujita N."/>
        </authorList>
    </citation>
    <scope>NUCLEOTIDE SEQUENCE [LARGE SCALE GENOMIC DNA]</scope>
    <source>
        <strain evidence="6 7">NBRC 100340</strain>
    </source>
</reference>
<keyword evidence="1" id="KW-0547">Nucleotide-binding</keyword>
<dbReference type="InterPro" id="IPR029000">
    <property type="entry name" value="Cyclophilin-like_dom_sf"/>
</dbReference>
<evidence type="ECO:0000256" key="1">
    <source>
        <dbReference type="ARBA" id="ARBA00022741"/>
    </source>
</evidence>
<dbReference type="GO" id="GO:0005524">
    <property type="term" value="F:ATP binding"/>
    <property type="evidence" value="ECO:0007669"/>
    <property type="project" value="UniProtKB-KW"/>
</dbReference>
<dbReference type="EMBL" id="BAHD01000048">
    <property type="protein sequence ID" value="GAB96769.1"/>
    <property type="molecule type" value="Genomic_DNA"/>
</dbReference>
<dbReference type="PANTHER" id="PTHR34698">
    <property type="entry name" value="5-OXOPROLINASE SUBUNIT B"/>
    <property type="match status" value="1"/>
</dbReference>
<evidence type="ECO:0000313" key="6">
    <source>
        <dbReference type="EMBL" id="GAB96769.1"/>
    </source>
</evidence>
<dbReference type="GO" id="GO:0016787">
    <property type="term" value="F:hydrolase activity"/>
    <property type="evidence" value="ECO:0007669"/>
    <property type="project" value="UniProtKB-KW"/>
</dbReference>
<name>K6XD72_9MICO</name>
<evidence type="ECO:0000256" key="3">
    <source>
        <dbReference type="ARBA" id="ARBA00022840"/>
    </source>
</evidence>
<dbReference type="AlphaFoldDB" id="K6XD72"/>
<feature type="region of interest" description="Disordered" evidence="4">
    <location>
        <begin position="225"/>
        <end position="247"/>
    </location>
</feature>
<dbReference type="SUPFAM" id="SSF160467">
    <property type="entry name" value="PH0987 N-terminal domain-like"/>
    <property type="match status" value="1"/>
</dbReference>
<dbReference type="STRING" id="1184609.KILIM_048_00070"/>
<dbReference type="InterPro" id="IPR003833">
    <property type="entry name" value="CT_C_D"/>
</dbReference>
<dbReference type="SMART" id="SM00796">
    <property type="entry name" value="AHS1"/>
    <property type="match status" value="1"/>
</dbReference>
<dbReference type="InterPro" id="IPR010016">
    <property type="entry name" value="PxpB"/>
</dbReference>
<comment type="caution">
    <text evidence="6">The sequence shown here is derived from an EMBL/GenBank/DDBJ whole genome shotgun (WGS) entry which is preliminary data.</text>
</comment>
<dbReference type="Pfam" id="PF02682">
    <property type="entry name" value="CT_C_D"/>
    <property type="match status" value="1"/>
</dbReference>
<dbReference type="eggNOG" id="COG2049">
    <property type="taxonomic scope" value="Bacteria"/>
</dbReference>
<sequence length="247" mass="26644">MDIRVLPSGERAILIEVDDLAEVIALRAALDERVLDARLVPTVSHNPDAPSRSVWAHVLDVVPAAQTVLVTVDDNDAVSTLRREVREVARPLGSEQLPPPERTVRIPVVYDGPDLEDVALRTGLTQDEVVAAHTAAEYTVAFGGFSPGFVYLVGGDPRLEVPRHHEPRTKVRPGSVGVAGKFSGVYPRDSPGGWQLLGHTDAVMWDIDRNPPELLRPGYGVRFERAEAQAEGDSGGGTATSEQEGAR</sequence>
<dbReference type="SUPFAM" id="SSF50891">
    <property type="entry name" value="Cyclophilin-like"/>
    <property type="match status" value="1"/>
</dbReference>
<dbReference type="RefSeq" id="WP_006593301.1">
    <property type="nucleotide sequence ID" value="NZ_BAHD01000048.1"/>
</dbReference>
<accession>K6XD72</accession>
<keyword evidence="7" id="KW-1185">Reference proteome</keyword>
<proteinExistence type="predicted"/>
<dbReference type="PANTHER" id="PTHR34698:SF2">
    <property type="entry name" value="5-OXOPROLINASE SUBUNIT B"/>
    <property type="match status" value="1"/>
</dbReference>
<keyword evidence="3" id="KW-0067">ATP-binding</keyword>
<keyword evidence="2" id="KW-0378">Hydrolase</keyword>
<evidence type="ECO:0000313" key="7">
    <source>
        <dbReference type="Proteomes" id="UP000008366"/>
    </source>
</evidence>
<evidence type="ECO:0000256" key="4">
    <source>
        <dbReference type="SAM" id="MobiDB-lite"/>
    </source>
</evidence>
<evidence type="ECO:0000259" key="5">
    <source>
        <dbReference type="SMART" id="SM00796"/>
    </source>
</evidence>
<feature type="domain" description="Carboxyltransferase" evidence="5">
    <location>
        <begin position="3"/>
        <end position="215"/>
    </location>
</feature>
<dbReference type="Gene3D" id="2.40.100.10">
    <property type="entry name" value="Cyclophilin-like"/>
    <property type="match status" value="1"/>
</dbReference>
<gene>
    <name evidence="6" type="ORF">KILIM_048_00070</name>
</gene>
<dbReference type="Proteomes" id="UP000008366">
    <property type="component" value="Unassembled WGS sequence"/>
</dbReference>